<dbReference type="RefSeq" id="WP_133616392.1">
    <property type="nucleotide sequence ID" value="NZ_SNYA01000003.1"/>
</dbReference>
<keyword evidence="7" id="KW-0472">Membrane</keyword>
<dbReference type="PROSITE" id="PS00211">
    <property type="entry name" value="ABC_TRANSPORTER_1"/>
    <property type="match status" value="2"/>
</dbReference>
<evidence type="ECO:0000256" key="2">
    <source>
        <dbReference type="ARBA" id="ARBA00005417"/>
    </source>
</evidence>
<keyword evidence="5" id="KW-0547">Nucleotide-binding</keyword>
<dbReference type="OrthoDB" id="4008250at2"/>
<name>A0A4V3CY99_9MICO</name>
<evidence type="ECO:0000259" key="8">
    <source>
        <dbReference type="PROSITE" id="PS50893"/>
    </source>
</evidence>
<keyword evidence="10" id="KW-1185">Reference proteome</keyword>
<dbReference type="SMART" id="SM00382">
    <property type="entry name" value="AAA"/>
    <property type="match status" value="2"/>
</dbReference>
<dbReference type="InterPro" id="IPR013563">
    <property type="entry name" value="Oligopep_ABC_C"/>
</dbReference>
<dbReference type="EMBL" id="SNYA01000003">
    <property type="protein sequence ID" value="TDP93348.1"/>
    <property type="molecule type" value="Genomic_DNA"/>
</dbReference>
<keyword evidence="4" id="KW-1003">Cell membrane</keyword>
<protein>
    <submittedName>
        <fullName evidence="9">Peptide/nickel transport system ATP-binding protein</fullName>
    </submittedName>
</protein>
<comment type="similarity">
    <text evidence="2">Belongs to the ABC transporter superfamily.</text>
</comment>
<dbReference type="Gene3D" id="3.40.50.300">
    <property type="entry name" value="P-loop containing nucleotide triphosphate hydrolases"/>
    <property type="match status" value="2"/>
</dbReference>
<dbReference type="Pfam" id="PF00005">
    <property type="entry name" value="ABC_tran"/>
    <property type="match status" value="2"/>
</dbReference>
<evidence type="ECO:0000256" key="7">
    <source>
        <dbReference type="ARBA" id="ARBA00023136"/>
    </source>
</evidence>
<evidence type="ECO:0000256" key="5">
    <source>
        <dbReference type="ARBA" id="ARBA00022741"/>
    </source>
</evidence>
<feature type="domain" description="ABC transporter" evidence="8">
    <location>
        <begin position="8"/>
        <end position="255"/>
    </location>
</feature>
<dbReference type="InterPro" id="IPR017871">
    <property type="entry name" value="ABC_transporter-like_CS"/>
</dbReference>
<dbReference type="NCBIfam" id="NF008453">
    <property type="entry name" value="PRK11308.1"/>
    <property type="match status" value="2"/>
</dbReference>
<dbReference type="PANTHER" id="PTHR43297">
    <property type="entry name" value="OLIGOPEPTIDE TRANSPORT ATP-BINDING PROTEIN APPD"/>
    <property type="match status" value="1"/>
</dbReference>
<evidence type="ECO:0000313" key="10">
    <source>
        <dbReference type="Proteomes" id="UP000295601"/>
    </source>
</evidence>
<comment type="caution">
    <text evidence="9">The sequence shown here is derived from an EMBL/GenBank/DDBJ whole genome shotgun (WGS) entry which is preliminary data.</text>
</comment>
<keyword evidence="6 9" id="KW-0067">ATP-binding</keyword>
<dbReference type="GO" id="GO:0005886">
    <property type="term" value="C:plasma membrane"/>
    <property type="evidence" value="ECO:0007669"/>
    <property type="project" value="UniProtKB-SubCell"/>
</dbReference>
<reference evidence="9 10" key="1">
    <citation type="submission" date="2019-03" db="EMBL/GenBank/DDBJ databases">
        <title>Genomic analyses of the natural microbiome of Caenorhabditis elegans.</title>
        <authorList>
            <person name="Samuel B."/>
        </authorList>
    </citation>
    <scope>NUCLEOTIDE SEQUENCE [LARGE SCALE GENOMIC DNA]</scope>
    <source>
        <strain evidence="9 10">JUb18</strain>
    </source>
</reference>
<comment type="subcellular location">
    <subcellularLocation>
        <location evidence="1">Cell membrane</location>
        <topology evidence="1">Peripheral membrane protein</topology>
    </subcellularLocation>
</comment>
<dbReference type="GO" id="GO:0015833">
    <property type="term" value="P:peptide transport"/>
    <property type="evidence" value="ECO:0007669"/>
    <property type="project" value="InterPro"/>
</dbReference>
<dbReference type="PROSITE" id="PS50893">
    <property type="entry name" value="ABC_TRANSPORTER_2"/>
    <property type="match status" value="2"/>
</dbReference>
<dbReference type="AlphaFoldDB" id="A0A4V3CY99"/>
<keyword evidence="3" id="KW-0813">Transport</keyword>
<dbReference type="Pfam" id="PF08352">
    <property type="entry name" value="oligo_HPY"/>
    <property type="match status" value="2"/>
</dbReference>
<dbReference type="SUPFAM" id="SSF52540">
    <property type="entry name" value="P-loop containing nucleoside triphosphate hydrolases"/>
    <property type="match status" value="2"/>
</dbReference>
<accession>A0A4V3CY99</accession>
<evidence type="ECO:0000256" key="4">
    <source>
        <dbReference type="ARBA" id="ARBA00022475"/>
    </source>
</evidence>
<dbReference type="InterPro" id="IPR003593">
    <property type="entry name" value="AAA+_ATPase"/>
</dbReference>
<gene>
    <name evidence="9" type="ORF">EDF62_1327</name>
</gene>
<dbReference type="CDD" id="cd03257">
    <property type="entry name" value="ABC_NikE_OppD_transporters"/>
    <property type="match status" value="2"/>
</dbReference>
<dbReference type="Proteomes" id="UP000295601">
    <property type="component" value="Unassembled WGS sequence"/>
</dbReference>
<dbReference type="PANTHER" id="PTHR43297:SF2">
    <property type="entry name" value="DIPEPTIDE TRANSPORT ATP-BINDING PROTEIN DPPD"/>
    <property type="match status" value="1"/>
</dbReference>
<organism evidence="9 10">
    <name type="scientific">Leucobacter luti</name>
    <dbReference type="NCBI Taxonomy" id="340320"/>
    <lineage>
        <taxon>Bacteria</taxon>
        <taxon>Bacillati</taxon>
        <taxon>Actinomycetota</taxon>
        <taxon>Actinomycetes</taxon>
        <taxon>Micrococcales</taxon>
        <taxon>Microbacteriaceae</taxon>
        <taxon>Leucobacter</taxon>
    </lineage>
</organism>
<dbReference type="InterPro" id="IPR027417">
    <property type="entry name" value="P-loop_NTPase"/>
</dbReference>
<dbReference type="FunFam" id="3.40.50.300:FF:000016">
    <property type="entry name" value="Oligopeptide ABC transporter ATP-binding component"/>
    <property type="match status" value="1"/>
</dbReference>
<feature type="domain" description="ABC transporter" evidence="8">
    <location>
        <begin position="291"/>
        <end position="537"/>
    </location>
</feature>
<dbReference type="InterPro" id="IPR050388">
    <property type="entry name" value="ABC_Ni/Peptide_Import"/>
</dbReference>
<evidence type="ECO:0000313" key="9">
    <source>
        <dbReference type="EMBL" id="TDP93348.1"/>
    </source>
</evidence>
<evidence type="ECO:0000256" key="3">
    <source>
        <dbReference type="ARBA" id="ARBA00022448"/>
    </source>
</evidence>
<proteinExistence type="inferred from homology"/>
<sequence>MSTPLLTIDQLSVEFQTPDGWRAVTQNVSFELEKGKTLALVGESGSGKSVTSMSILDLLPPNTRRTGTIRFDGVDITQFSDRELRKLRGSRIATIFQEPMTAMNPVYTIGQQLIAALRSHRDISAQEARTRAIQLLRDVHMPDPEAKVDDYPHQLSGGQRQRAMIAMAISSEPELLVADEPTTALDVTVQAEILDLIAELQERLGMGVLIITHDMGVVADVADDVVVMKDGAVVEAAPARQLFEQPREEYTQKLLAAVPHLGQAKDFLDSSNAKLRIDGVTALTVLPEVVLSLDQAVIRYPGRWRRPGFQAINGIDLKVAKGEIVGLVGESGSGKSTIGKAAIGLIPIAEGTLEVEGEQIATRGGAALKQLRKHVTMVFQDPASSLNPRRTIGQAIGDPLQWQGLIRDSKRRRAKAQELLEQVQLNPDWVDRFPHELSGGQRQRIGIARAIATNPVLMIADEPTSALDVSVQAQVLDLFLGLQRELGFSCLFISHDLSVVETLSNRVVVLRNGDVVEHGPTEQVLHHPQDEYTRKLIAAAPVPDPEVQRERREVRLAAKRV</sequence>
<dbReference type="NCBIfam" id="NF007739">
    <property type="entry name" value="PRK10419.1"/>
    <property type="match status" value="2"/>
</dbReference>
<dbReference type="InterPro" id="IPR003439">
    <property type="entry name" value="ABC_transporter-like_ATP-bd"/>
</dbReference>
<dbReference type="GO" id="GO:0005524">
    <property type="term" value="F:ATP binding"/>
    <property type="evidence" value="ECO:0007669"/>
    <property type="project" value="UniProtKB-KW"/>
</dbReference>
<dbReference type="GO" id="GO:0016887">
    <property type="term" value="F:ATP hydrolysis activity"/>
    <property type="evidence" value="ECO:0007669"/>
    <property type="project" value="InterPro"/>
</dbReference>
<evidence type="ECO:0000256" key="1">
    <source>
        <dbReference type="ARBA" id="ARBA00004202"/>
    </source>
</evidence>
<evidence type="ECO:0000256" key="6">
    <source>
        <dbReference type="ARBA" id="ARBA00022840"/>
    </source>
</evidence>